<gene>
    <name evidence="1" type="ORF">QFC22_005855</name>
</gene>
<evidence type="ECO:0000313" key="2">
    <source>
        <dbReference type="Proteomes" id="UP001243375"/>
    </source>
</evidence>
<evidence type="ECO:0000313" key="1">
    <source>
        <dbReference type="EMBL" id="KAJ9114035.1"/>
    </source>
</evidence>
<keyword evidence="2" id="KW-1185">Reference proteome</keyword>
<accession>A0ACC2WRU0</accession>
<protein>
    <submittedName>
        <fullName evidence="1">Uncharacterized protein</fullName>
    </submittedName>
</protein>
<dbReference type="EMBL" id="JASBWU010000020">
    <property type="protein sequence ID" value="KAJ9114035.1"/>
    <property type="molecule type" value="Genomic_DNA"/>
</dbReference>
<organism evidence="1 2">
    <name type="scientific">Naganishia vaughanmartiniae</name>
    <dbReference type="NCBI Taxonomy" id="1424756"/>
    <lineage>
        <taxon>Eukaryota</taxon>
        <taxon>Fungi</taxon>
        <taxon>Dikarya</taxon>
        <taxon>Basidiomycota</taxon>
        <taxon>Agaricomycotina</taxon>
        <taxon>Tremellomycetes</taxon>
        <taxon>Filobasidiales</taxon>
        <taxon>Filobasidiaceae</taxon>
        <taxon>Naganishia</taxon>
    </lineage>
</organism>
<dbReference type="Proteomes" id="UP001243375">
    <property type="component" value="Unassembled WGS sequence"/>
</dbReference>
<comment type="caution">
    <text evidence="1">The sequence shown here is derived from an EMBL/GenBank/DDBJ whole genome shotgun (WGS) entry which is preliminary data.</text>
</comment>
<name>A0ACC2WRU0_9TREE</name>
<sequence length="139" mass="14811">MPSGSNARVEATPGPRSKVPRNESPAESPMALSDMTAEFLITQTPVSHIDKLVKSAEAKYGENWWENPPPALSPSPDFPARTTLPAMSQQKSFSMAPLPNLIDYFSILTNEDDGSGSKNDSSAPGQPSELPSASHQSTA</sequence>
<reference evidence="1" key="1">
    <citation type="submission" date="2023-04" db="EMBL/GenBank/DDBJ databases">
        <title>Draft Genome sequencing of Naganishia species isolated from polar environments using Oxford Nanopore Technology.</title>
        <authorList>
            <person name="Leo P."/>
            <person name="Venkateswaran K."/>
        </authorList>
    </citation>
    <scope>NUCLEOTIDE SEQUENCE</scope>
    <source>
        <strain evidence="1">MNA-CCFEE 5425</strain>
    </source>
</reference>
<proteinExistence type="predicted"/>